<dbReference type="SUPFAM" id="SSF55073">
    <property type="entry name" value="Nucleotide cyclase"/>
    <property type="match status" value="1"/>
</dbReference>
<dbReference type="InterPro" id="IPR000160">
    <property type="entry name" value="GGDEF_dom"/>
</dbReference>
<evidence type="ECO:0000256" key="10">
    <source>
        <dbReference type="SAM" id="Phobius"/>
    </source>
</evidence>
<evidence type="ECO:0000313" key="15">
    <source>
        <dbReference type="Proteomes" id="UP001227964"/>
    </source>
</evidence>
<evidence type="ECO:0000313" key="14">
    <source>
        <dbReference type="EMBL" id="MDL0433979.1"/>
    </source>
</evidence>
<comment type="catalytic activity">
    <reaction evidence="9">
        <text>2 GTP = 3',3'-c-di-GMP + 2 diphosphate</text>
        <dbReference type="Rhea" id="RHEA:24898"/>
        <dbReference type="ChEBI" id="CHEBI:33019"/>
        <dbReference type="ChEBI" id="CHEBI:37565"/>
        <dbReference type="ChEBI" id="CHEBI:58805"/>
        <dbReference type="EC" id="2.7.7.65"/>
    </reaction>
</comment>
<dbReference type="InterPro" id="IPR029151">
    <property type="entry name" value="Sensor-like_sf"/>
</dbReference>
<dbReference type="Gene3D" id="3.30.70.270">
    <property type="match status" value="1"/>
</dbReference>
<evidence type="ECO:0000256" key="1">
    <source>
        <dbReference type="ARBA" id="ARBA00004370"/>
    </source>
</evidence>
<dbReference type="PANTHER" id="PTHR45138">
    <property type="entry name" value="REGULATORY COMPONENTS OF SENSORY TRANSDUCTION SYSTEM"/>
    <property type="match status" value="1"/>
</dbReference>
<dbReference type="Gene3D" id="3.30.450.20">
    <property type="entry name" value="PAS domain"/>
    <property type="match status" value="2"/>
</dbReference>
<keyword evidence="15" id="KW-1185">Reference proteome</keyword>
<evidence type="ECO:0000259" key="11">
    <source>
        <dbReference type="PROSITE" id="PS50112"/>
    </source>
</evidence>
<keyword evidence="8" id="KW-0902">Two-component regulatory system</keyword>
<feature type="domain" description="GGDEF" evidence="13">
    <location>
        <begin position="528"/>
        <end position="666"/>
    </location>
</feature>
<dbReference type="RefSeq" id="WP_285394053.1">
    <property type="nucleotide sequence ID" value="NZ_JASSVS010000029.1"/>
</dbReference>
<dbReference type="PROSITE" id="PS50112">
    <property type="entry name" value="PAS"/>
    <property type="match status" value="1"/>
</dbReference>
<dbReference type="CDD" id="cd00130">
    <property type="entry name" value="PAS"/>
    <property type="match status" value="1"/>
</dbReference>
<dbReference type="PROSITE" id="PS50113">
    <property type="entry name" value="PAC"/>
    <property type="match status" value="1"/>
</dbReference>
<organism evidence="14 15">
    <name type="scientific">Marinobacter azerbaijanicus</name>
    <dbReference type="NCBI Taxonomy" id="3050455"/>
    <lineage>
        <taxon>Bacteria</taxon>
        <taxon>Pseudomonadati</taxon>
        <taxon>Pseudomonadota</taxon>
        <taxon>Gammaproteobacteria</taxon>
        <taxon>Pseudomonadales</taxon>
        <taxon>Marinobacteraceae</taxon>
        <taxon>Marinobacter</taxon>
    </lineage>
</organism>
<evidence type="ECO:0000256" key="3">
    <source>
        <dbReference type="ARBA" id="ARBA00022553"/>
    </source>
</evidence>
<comment type="subcellular location">
    <subcellularLocation>
        <location evidence="1">Membrane</location>
    </subcellularLocation>
</comment>
<dbReference type="InterPro" id="IPR043128">
    <property type="entry name" value="Rev_trsase/Diguanyl_cyclase"/>
</dbReference>
<dbReference type="InterPro" id="IPR048760">
    <property type="entry name" value="VP0354-like_sensor_dom"/>
</dbReference>
<evidence type="ECO:0000256" key="9">
    <source>
        <dbReference type="ARBA" id="ARBA00034247"/>
    </source>
</evidence>
<feature type="domain" description="PAC" evidence="12">
    <location>
        <begin position="445"/>
        <end position="496"/>
    </location>
</feature>
<accession>A0ABT7ILI4</accession>
<keyword evidence="3" id="KW-0597">Phosphoprotein</keyword>
<feature type="transmembrane region" description="Helical" evidence="10">
    <location>
        <begin position="328"/>
        <end position="349"/>
    </location>
</feature>
<name>A0ABT7ILI4_9GAMM</name>
<dbReference type="PROSITE" id="PS50887">
    <property type="entry name" value="GGDEF"/>
    <property type="match status" value="1"/>
</dbReference>
<evidence type="ECO:0000256" key="2">
    <source>
        <dbReference type="ARBA" id="ARBA00012528"/>
    </source>
</evidence>
<dbReference type="InterPro" id="IPR000014">
    <property type="entry name" value="PAS"/>
</dbReference>
<dbReference type="Pfam" id="PF00990">
    <property type="entry name" value="GGDEF"/>
    <property type="match status" value="1"/>
</dbReference>
<dbReference type="SMART" id="SM00091">
    <property type="entry name" value="PAS"/>
    <property type="match status" value="1"/>
</dbReference>
<evidence type="ECO:0000256" key="6">
    <source>
        <dbReference type="ARBA" id="ARBA00022777"/>
    </source>
</evidence>
<dbReference type="NCBIfam" id="TIGR00254">
    <property type="entry name" value="GGDEF"/>
    <property type="match status" value="1"/>
</dbReference>
<feature type="domain" description="PAS" evidence="11">
    <location>
        <begin position="389"/>
        <end position="442"/>
    </location>
</feature>
<evidence type="ECO:0000256" key="4">
    <source>
        <dbReference type="ARBA" id="ARBA00022679"/>
    </source>
</evidence>
<sequence>MRFCPLVIKPLWARLTAAILLPVALVTLTLTPIFTSHVKERVDSSRQSAESLLASEYQLLLRSMNESFNQVLATAENPLLRRILPRQASAQTPTWGLAAQSDWEQLEALFDTLLTHFGRYTRLAVIDTLGREWVSTSTAPLLTRPPVTDHWTSPAFQGAMSLQPRDLYVSPPHLCVSGEEESPVATAIDIATPIVDDQGERLGVLLFTLDWSRLTATLPHAREDSPGEALLVDARGQWLLPSSDGSRERFGHSLTERWPAAWAAMSIRNQGIATLDDHLLAYRSHDLRTQHYRSQAGMILSDPDTQPWHLGILMTRPSLWRLLMENPVQLLAIALVYLLSVAFGVYWVLSNHRLRELRQRALTFSREARQYAGEVQDLYHYAPCGYHSLDSDGRVIKINRTELDWLGYRADEVIEKRHYRDFVTPETRAAFDAAFQKVLGEGQEGSAECELLCRDGTRLPVAIQGKAHVTEDGFQYSRATVFDLSERKALEARLEKQALTDPLTGLGNRRALKDQAAIEIARSERSRAPLSLIAIDLDHFKCINDTYGHDVGDLVLQAFAKLARQVLRDGDVLCRMGGEEFAVLLPDTNREQALQVAERLREAIATTPAKVGRDATEEGTLAYTASFGATLVCAGEATLKPAIKRADSGLYAAKEAGRNRVQWEEA</sequence>
<keyword evidence="10" id="KW-0472">Membrane</keyword>
<comment type="caution">
    <text evidence="14">The sequence shown here is derived from an EMBL/GenBank/DDBJ whole genome shotgun (WGS) entry which is preliminary data.</text>
</comment>
<dbReference type="EC" id="2.7.7.65" evidence="2"/>
<reference evidence="14 15" key="1">
    <citation type="submission" date="2023-06" db="EMBL/GenBank/DDBJ databases">
        <title>Marinobacter azerbaijanicus a moderately halophilic, isolated from Urmia Lake in Azerbaijan region of Iran.</title>
        <authorList>
            <person name="Sanchez-Porro C."/>
            <person name="Aghdam E.M."/>
            <person name="Saheb S.M."/>
            <person name="Tarhriz V."/>
            <person name="Kazemi E."/>
            <person name="Ammozegar M.A."/>
            <person name="Ventosa A."/>
            <person name="Hejazi M.S."/>
        </authorList>
    </citation>
    <scope>NUCLEOTIDE SEQUENCE [LARGE SCALE GENOMIC DNA]</scope>
    <source>
        <strain evidence="14 15">TBZ242</strain>
    </source>
</reference>
<keyword evidence="7" id="KW-0067">ATP-binding</keyword>
<dbReference type="SUPFAM" id="SSF55785">
    <property type="entry name" value="PYP-like sensor domain (PAS domain)"/>
    <property type="match status" value="1"/>
</dbReference>
<evidence type="ECO:0000256" key="8">
    <source>
        <dbReference type="ARBA" id="ARBA00023012"/>
    </source>
</evidence>
<dbReference type="SMART" id="SM00267">
    <property type="entry name" value="GGDEF"/>
    <property type="match status" value="1"/>
</dbReference>
<dbReference type="Pfam" id="PF21623">
    <property type="entry name" value="HK_sensor_dom_bact"/>
    <property type="match status" value="1"/>
</dbReference>
<dbReference type="InterPro" id="IPR029787">
    <property type="entry name" value="Nucleotide_cyclase"/>
</dbReference>
<evidence type="ECO:0000256" key="7">
    <source>
        <dbReference type="ARBA" id="ARBA00022840"/>
    </source>
</evidence>
<proteinExistence type="predicted"/>
<keyword evidence="14" id="KW-0548">Nucleotidyltransferase</keyword>
<dbReference type="Proteomes" id="UP001227964">
    <property type="component" value="Unassembled WGS sequence"/>
</dbReference>
<evidence type="ECO:0000259" key="12">
    <source>
        <dbReference type="PROSITE" id="PS50113"/>
    </source>
</evidence>
<dbReference type="GO" id="GO:0052621">
    <property type="term" value="F:diguanylate cyclase activity"/>
    <property type="evidence" value="ECO:0007669"/>
    <property type="project" value="UniProtKB-EC"/>
</dbReference>
<dbReference type="InterPro" id="IPR035965">
    <property type="entry name" value="PAS-like_dom_sf"/>
</dbReference>
<evidence type="ECO:0000256" key="5">
    <source>
        <dbReference type="ARBA" id="ARBA00022741"/>
    </source>
</evidence>
<keyword evidence="6" id="KW-0418">Kinase</keyword>
<dbReference type="CDD" id="cd01949">
    <property type="entry name" value="GGDEF"/>
    <property type="match status" value="1"/>
</dbReference>
<protein>
    <recommendedName>
        <fullName evidence="2">diguanylate cyclase</fullName>
        <ecNumber evidence="2">2.7.7.65</ecNumber>
    </recommendedName>
</protein>
<dbReference type="PANTHER" id="PTHR45138:SF9">
    <property type="entry name" value="DIGUANYLATE CYCLASE DGCM-RELATED"/>
    <property type="match status" value="1"/>
</dbReference>
<dbReference type="InterPro" id="IPR000700">
    <property type="entry name" value="PAS-assoc_C"/>
</dbReference>
<gene>
    <name evidence="14" type="ORF">QPM17_22825</name>
</gene>
<keyword evidence="10" id="KW-1133">Transmembrane helix</keyword>
<keyword evidence="5" id="KW-0547">Nucleotide-binding</keyword>
<dbReference type="Pfam" id="PF00989">
    <property type="entry name" value="PAS"/>
    <property type="match status" value="1"/>
</dbReference>
<dbReference type="NCBIfam" id="TIGR00229">
    <property type="entry name" value="sensory_box"/>
    <property type="match status" value="1"/>
</dbReference>
<evidence type="ECO:0000259" key="13">
    <source>
        <dbReference type="PROSITE" id="PS50887"/>
    </source>
</evidence>
<dbReference type="InterPro" id="IPR013767">
    <property type="entry name" value="PAS_fold"/>
</dbReference>
<dbReference type="SUPFAM" id="SSF103190">
    <property type="entry name" value="Sensory domain-like"/>
    <property type="match status" value="2"/>
</dbReference>
<dbReference type="EMBL" id="JASSVS010000029">
    <property type="protein sequence ID" value="MDL0433979.1"/>
    <property type="molecule type" value="Genomic_DNA"/>
</dbReference>
<keyword evidence="10" id="KW-0812">Transmembrane</keyword>
<dbReference type="InterPro" id="IPR050469">
    <property type="entry name" value="Diguanylate_Cyclase"/>
</dbReference>
<keyword evidence="4 14" id="KW-0808">Transferase</keyword>